<keyword evidence="8" id="KW-0406">Ion transport</keyword>
<evidence type="ECO:0000256" key="3">
    <source>
        <dbReference type="ARBA" id="ARBA00022448"/>
    </source>
</evidence>
<evidence type="ECO:0000256" key="4">
    <source>
        <dbReference type="ARBA" id="ARBA00022475"/>
    </source>
</evidence>
<evidence type="ECO:0000256" key="6">
    <source>
        <dbReference type="ARBA" id="ARBA00022989"/>
    </source>
</evidence>
<reference evidence="9 10" key="1">
    <citation type="submission" date="2021-01" db="EMBL/GenBank/DDBJ databases">
        <title>Genomic Encyclopedia of Type Strains, Phase IV (KMG-IV): sequencing the most valuable type-strain genomes for metagenomic binning, comparative biology and taxonomic classification.</title>
        <authorList>
            <person name="Goeker M."/>
        </authorList>
    </citation>
    <scope>NUCLEOTIDE SEQUENCE [LARGE SCALE GENOMIC DNA]</scope>
    <source>
        <strain evidence="9 10">DSM 105482</strain>
    </source>
</reference>
<accession>A0ABS2QPL0</accession>
<evidence type="ECO:0000256" key="5">
    <source>
        <dbReference type="ARBA" id="ARBA00022692"/>
    </source>
</evidence>
<dbReference type="Proteomes" id="UP000823486">
    <property type="component" value="Unassembled WGS sequence"/>
</dbReference>
<dbReference type="PANTHER" id="PTHR46494:SF1">
    <property type="entry name" value="CORA FAMILY METAL ION TRANSPORTER (EUROFUNG)"/>
    <property type="match status" value="1"/>
</dbReference>
<evidence type="ECO:0000256" key="2">
    <source>
        <dbReference type="ARBA" id="ARBA00009765"/>
    </source>
</evidence>
<dbReference type="SUPFAM" id="SSF144083">
    <property type="entry name" value="Magnesium transport protein CorA, transmembrane region"/>
    <property type="match status" value="1"/>
</dbReference>
<comment type="subcellular location">
    <subcellularLocation>
        <location evidence="1">Cell membrane</location>
        <topology evidence="1">Multi-pass membrane protein</topology>
    </subcellularLocation>
    <subcellularLocation>
        <location evidence="8">Membrane</location>
        <topology evidence="8">Multi-pass membrane protein</topology>
    </subcellularLocation>
</comment>
<dbReference type="Gene3D" id="3.30.460.20">
    <property type="entry name" value="CorA soluble domain-like"/>
    <property type="match status" value="1"/>
</dbReference>
<keyword evidence="8" id="KW-0460">Magnesium</keyword>
<comment type="similarity">
    <text evidence="2 8">Belongs to the CorA metal ion transporter (MIT) (TC 1.A.35) family.</text>
</comment>
<comment type="caution">
    <text evidence="9">The sequence shown here is derived from an EMBL/GenBank/DDBJ whole genome shotgun (WGS) entry which is preliminary data.</text>
</comment>
<sequence>MFVIRTLAVTNEGQIVQNLGLDEMDREDIKWLWTDFSNASREETLLLGSVFQFHPLSVEDCLDDFLQRPKIDFYDNYQFIVVHALEHNTLEAEEVDLFISSRHIVTYHKKPLPELDRIWESFNETSHNIKGPFFIIHSVIDKIVDNFFPLMFKIEDFLNELDDNPGRSSRTNLMEELFDIRGDLNKIRKTLIPMRDLLYRIINSERLSHVKDQKLYFNDIYDHLLKLVEMMETSREFSSDIRDSYISMNSHVMNTVMMTLTVITTIFMPLTFIVGIYGMNFEFMPELQWKYGYFIILSVMFCIGFCMFLFFNKKGWIGKPGKIQVRHNNSRQQTRR</sequence>
<feature type="transmembrane region" description="Helical" evidence="8">
    <location>
        <begin position="291"/>
        <end position="311"/>
    </location>
</feature>
<keyword evidence="6 8" id="KW-1133">Transmembrane helix</keyword>
<proteinExistence type="inferred from homology"/>
<keyword evidence="10" id="KW-1185">Reference proteome</keyword>
<dbReference type="RefSeq" id="WP_204547598.1">
    <property type="nucleotide sequence ID" value="NZ_JAFBFI010000029.1"/>
</dbReference>
<dbReference type="Gene3D" id="1.20.58.340">
    <property type="entry name" value="Magnesium transport protein CorA, transmembrane region"/>
    <property type="match status" value="2"/>
</dbReference>
<dbReference type="InterPro" id="IPR004488">
    <property type="entry name" value="Mg/Co-transport_prot_CorA"/>
</dbReference>
<dbReference type="CDD" id="cd12831">
    <property type="entry name" value="TmCorA-like_u2"/>
    <property type="match status" value="1"/>
</dbReference>
<comment type="function">
    <text evidence="8">Mediates influx of magnesium ions.</text>
</comment>
<organism evidence="9 10">
    <name type="scientific">Peribacillus deserti</name>
    <dbReference type="NCBI Taxonomy" id="673318"/>
    <lineage>
        <taxon>Bacteria</taxon>
        <taxon>Bacillati</taxon>
        <taxon>Bacillota</taxon>
        <taxon>Bacilli</taxon>
        <taxon>Bacillales</taxon>
        <taxon>Bacillaceae</taxon>
        <taxon>Peribacillus</taxon>
    </lineage>
</organism>
<evidence type="ECO:0000313" key="9">
    <source>
        <dbReference type="EMBL" id="MBM7694624.1"/>
    </source>
</evidence>
<evidence type="ECO:0000256" key="8">
    <source>
        <dbReference type="RuleBase" id="RU362010"/>
    </source>
</evidence>
<dbReference type="EMBL" id="JAFBFI010000029">
    <property type="protein sequence ID" value="MBM7694624.1"/>
    <property type="molecule type" value="Genomic_DNA"/>
</dbReference>
<dbReference type="Pfam" id="PF01544">
    <property type="entry name" value="CorA"/>
    <property type="match status" value="1"/>
</dbReference>
<protein>
    <recommendedName>
        <fullName evidence="8">Magnesium transport protein CorA</fullName>
    </recommendedName>
</protein>
<name>A0ABS2QPL0_9BACI</name>
<keyword evidence="5 8" id="KW-0812">Transmembrane</keyword>
<dbReference type="InterPro" id="IPR045863">
    <property type="entry name" value="CorA_TM1_TM2"/>
</dbReference>
<keyword evidence="7 8" id="KW-0472">Membrane</keyword>
<dbReference type="InterPro" id="IPR002523">
    <property type="entry name" value="MgTranspt_CorA/ZnTranspt_ZntB"/>
</dbReference>
<dbReference type="PANTHER" id="PTHR46494">
    <property type="entry name" value="CORA FAMILY METAL ION TRANSPORTER (EUROFUNG)"/>
    <property type="match status" value="1"/>
</dbReference>
<keyword evidence="4 8" id="KW-1003">Cell membrane</keyword>
<dbReference type="InterPro" id="IPR045861">
    <property type="entry name" value="CorA_cytoplasmic_dom"/>
</dbReference>
<dbReference type="SUPFAM" id="SSF143865">
    <property type="entry name" value="CorA soluble domain-like"/>
    <property type="match status" value="1"/>
</dbReference>
<keyword evidence="3 8" id="KW-0813">Transport</keyword>
<dbReference type="NCBIfam" id="TIGR00383">
    <property type="entry name" value="corA"/>
    <property type="match status" value="1"/>
</dbReference>
<evidence type="ECO:0000313" key="10">
    <source>
        <dbReference type="Proteomes" id="UP000823486"/>
    </source>
</evidence>
<feature type="transmembrane region" description="Helical" evidence="8">
    <location>
        <begin position="256"/>
        <end position="279"/>
    </location>
</feature>
<evidence type="ECO:0000256" key="7">
    <source>
        <dbReference type="ARBA" id="ARBA00023136"/>
    </source>
</evidence>
<gene>
    <name evidence="8" type="primary">corA</name>
    <name evidence="9" type="ORF">JOC77_004099</name>
</gene>
<evidence type="ECO:0000256" key="1">
    <source>
        <dbReference type="ARBA" id="ARBA00004651"/>
    </source>
</evidence>